<feature type="non-terminal residue" evidence="2">
    <location>
        <position position="1"/>
    </location>
</feature>
<dbReference type="EMBL" id="GL348716">
    <property type="protein sequence ID" value="EFH58312.1"/>
    <property type="molecule type" value="Genomic_DNA"/>
</dbReference>
<name>D7LDX3_ARALL</name>
<keyword evidence="1" id="KW-0812">Transmembrane</keyword>
<feature type="transmembrane region" description="Helical" evidence="1">
    <location>
        <begin position="34"/>
        <end position="51"/>
    </location>
</feature>
<organism evidence="3">
    <name type="scientific">Arabidopsis lyrata subsp. lyrata</name>
    <name type="common">Lyre-leaved rock-cress</name>
    <dbReference type="NCBI Taxonomy" id="81972"/>
    <lineage>
        <taxon>Eukaryota</taxon>
        <taxon>Viridiplantae</taxon>
        <taxon>Streptophyta</taxon>
        <taxon>Embryophyta</taxon>
        <taxon>Tracheophyta</taxon>
        <taxon>Spermatophyta</taxon>
        <taxon>Magnoliopsida</taxon>
        <taxon>eudicotyledons</taxon>
        <taxon>Gunneridae</taxon>
        <taxon>Pentapetalae</taxon>
        <taxon>rosids</taxon>
        <taxon>malvids</taxon>
        <taxon>Brassicales</taxon>
        <taxon>Brassicaceae</taxon>
        <taxon>Camelineae</taxon>
        <taxon>Arabidopsis</taxon>
    </lineage>
</organism>
<proteinExistence type="predicted"/>
<accession>D7LDX3</accession>
<dbReference type="AlphaFoldDB" id="D7LDX3"/>
<gene>
    <name evidence="2" type="ORF">ARALYDRAFT_483765</name>
</gene>
<dbReference type="Proteomes" id="UP000008694">
    <property type="component" value="Unassembled WGS sequence"/>
</dbReference>
<keyword evidence="1" id="KW-0472">Membrane</keyword>
<keyword evidence="3" id="KW-1185">Reference proteome</keyword>
<reference evidence="3" key="1">
    <citation type="journal article" date="2011" name="Nat. Genet.">
        <title>The Arabidopsis lyrata genome sequence and the basis of rapid genome size change.</title>
        <authorList>
            <person name="Hu T.T."/>
            <person name="Pattyn P."/>
            <person name="Bakker E.G."/>
            <person name="Cao J."/>
            <person name="Cheng J.-F."/>
            <person name="Clark R.M."/>
            <person name="Fahlgren N."/>
            <person name="Fawcett J.A."/>
            <person name="Grimwood J."/>
            <person name="Gundlach H."/>
            <person name="Haberer G."/>
            <person name="Hollister J.D."/>
            <person name="Ossowski S."/>
            <person name="Ottilar R.P."/>
            <person name="Salamov A.A."/>
            <person name="Schneeberger K."/>
            <person name="Spannagl M."/>
            <person name="Wang X."/>
            <person name="Yang L."/>
            <person name="Nasrallah M.E."/>
            <person name="Bergelson J."/>
            <person name="Carrington J.C."/>
            <person name="Gaut B.S."/>
            <person name="Schmutz J."/>
            <person name="Mayer K.F.X."/>
            <person name="Van de Peer Y."/>
            <person name="Grigoriev I.V."/>
            <person name="Nordborg M."/>
            <person name="Weigel D."/>
            <person name="Guo Y.-L."/>
        </authorList>
    </citation>
    <scope>NUCLEOTIDE SEQUENCE [LARGE SCALE GENOMIC DNA]</scope>
    <source>
        <strain evidence="3">cv. MN47</strain>
    </source>
</reference>
<evidence type="ECO:0000313" key="2">
    <source>
        <dbReference type="EMBL" id="EFH58312.1"/>
    </source>
</evidence>
<protein>
    <submittedName>
        <fullName evidence="2">Predicted protein</fullName>
    </submittedName>
</protein>
<evidence type="ECO:0000256" key="1">
    <source>
        <dbReference type="SAM" id="Phobius"/>
    </source>
</evidence>
<dbReference type="Gramene" id="fgenesh2_kg.4__2825__AT2G46192.1">
    <property type="protein sequence ID" value="fgenesh2_kg.4__2825__AT2G46192.1"/>
    <property type="gene ID" value="fgenesh2_kg.4__2825__AT2G46192.1"/>
</dbReference>
<sequence>YTPKTQDNPQEDRSSKSSWRLNLRRLNKLLEKPHFMSLLASLLGPSLFFYFTF</sequence>
<keyword evidence="1" id="KW-1133">Transmembrane helix</keyword>
<evidence type="ECO:0000313" key="3">
    <source>
        <dbReference type="Proteomes" id="UP000008694"/>
    </source>
</evidence>
<dbReference type="HOGENOM" id="CLU_3074821_0_0_1"/>